<gene>
    <name evidence="2" type="ORF">SAMN05421874_114175</name>
</gene>
<dbReference type="Gene3D" id="3.40.50.1820">
    <property type="entry name" value="alpha/beta hydrolase"/>
    <property type="match status" value="1"/>
</dbReference>
<evidence type="ECO:0000259" key="1">
    <source>
        <dbReference type="Pfam" id="PF12697"/>
    </source>
</evidence>
<name>A0A1G9GR32_9ACTN</name>
<feature type="domain" description="AB hydrolase-1" evidence="1">
    <location>
        <begin position="6"/>
        <end position="217"/>
    </location>
</feature>
<reference evidence="2 3" key="1">
    <citation type="submission" date="2016-10" db="EMBL/GenBank/DDBJ databases">
        <authorList>
            <person name="de Groot N.N."/>
        </authorList>
    </citation>
    <scope>NUCLEOTIDE SEQUENCE [LARGE SCALE GENOMIC DNA]</scope>
    <source>
        <strain evidence="2 3">CGMCC 4.5681</strain>
    </source>
</reference>
<protein>
    <submittedName>
        <fullName evidence="2">Pimeloyl-ACP methyl ester carboxylesterase</fullName>
    </submittedName>
</protein>
<dbReference type="InterPro" id="IPR029058">
    <property type="entry name" value="AB_hydrolase_fold"/>
</dbReference>
<dbReference type="PANTHER" id="PTHR37017:SF11">
    <property type="entry name" value="ESTERASE_LIPASE_THIOESTERASE DOMAIN-CONTAINING PROTEIN"/>
    <property type="match status" value="1"/>
</dbReference>
<dbReference type="Proteomes" id="UP000198683">
    <property type="component" value="Unassembled WGS sequence"/>
</dbReference>
<dbReference type="GO" id="GO:0003824">
    <property type="term" value="F:catalytic activity"/>
    <property type="evidence" value="ECO:0007669"/>
    <property type="project" value="UniProtKB-ARBA"/>
</dbReference>
<evidence type="ECO:0000313" key="2">
    <source>
        <dbReference type="EMBL" id="SDL02743.1"/>
    </source>
</evidence>
<keyword evidence="3" id="KW-1185">Reference proteome</keyword>
<sequence>MDNPTLLLVHGAWHQQETWRTLVQHLPYDVDVRTVQLPSSGPVPPSELGDLYDDADTVRAAVEAIGRPTVVVAHSYGGAPVSQGLVGADTVRRIVYLAAFQLDVGESMDSVVGERPYFWGADHYDEGWYEMTDPVNIFYPDLEPEAAKAAADALVPHSVASMSQSLTQAAWRTIDSTFILTAKEPGFVYEPLTRRARRVRNIDTGHSPFLSKPGELAGMLMNEIAEAAAGDR</sequence>
<dbReference type="EMBL" id="FNFB01000014">
    <property type="protein sequence ID" value="SDL02743.1"/>
    <property type="molecule type" value="Genomic_DNA"/>
</dbReference>
<dbReference type="RefSeq" id="WP_176903229.1">
    <property type="nucleotide sequence ID" value="NZ_FNFB01000014.1"/>
</dbReference>
<evidence type="ECO:0000313" key="3">
    <source>
        <dbReference type="Proteomes" id="UP000198683"/>
    </source>
</evidence>
<organism evidence="2 3">
    <name type="scientific">Nonomuraea maritima</name>
    <dbReference type="NCBI Taxonomy" id="683260"/>
    <lineage>
        <taxon>Bacteria</taxon>
        <taxon>Bacillati</taxon>
        <taxon>Actinomycetota</taxon>
        <taxon>Actinomycetes</taxon>
        <taxon>Streptosporangiales</taxon>
        <taxon>Streptosporangiaceae</taxon>
        <taxon>Nonomuraea</taxon>
    </lineage>
</organism>
<accession>A0A1G9GR32</accession>
<dbReference type="PANTHER" id="PTHR37017">
    <property type="entry name" value="AB HYDROLASE-1 DOMAIN-CONTAINING PROTEIN-RELATED"/>
    <property type="match status" value="1"/>
</dbReference>
<dbReference type="SUPFAM" id="SSF53474">
    <property type="entry name" value="alpha/beta-Hydrolases"/>
    <property type="match status" value="1"/>
</dbReference>
<dbReference type="InterPro" id="IPR000073">
    <property type="entry name" value="AB_hydrolase_1"/>
</dbReference>
<dbReference type="STRING" id="683260.SAMN05421874_114175"/>
<dbReference type="Pfam" id="PF12697">
    <property type="entry name" value="Abhydrolase_6"/>
    <property type="match status" value="1"/>
</dbReference>
<dbReference type="AlphaFoldDB" id="A0A1G9GR32"/>
<proteinExistence type="predicted"/>
<dbReference type="InterPro" id="IPR052897">
    <property type="entry name" value="Sec-Metab_Biosynth_Hydrolase"/>
</dbReference>